<dbReference type="OrthoDB" id="2973811at2"/>
<organism evidence="1 4">
    <name type="scientific">Roseburia inulinivorans</name>
    <dbReference type="NCBI Taxonomy" id="360807"/>
    <lineage>
        <taxon>Bacteria</taxon>
        <taxon>Bacillati</taxon>
        <taxon>Bacillota</taxon>
        <taxon>Clostridia</taxon>
        <taxon>Lachnospirales</taxon>
        <taxon>Lachnospiraceae</taxon>
        <taxon>Roseburia</taxon>
    </lineage>
</organism>
<dbReference type="EMBL" id="QSKW01000038">
    <property type="protein sequence ID" value="RHE91885.1"/>
    <property type="molecule type" value="Genomic_DNA"/>
</dbReference>
<reference evidence="4" key="1">
    <citation type="submission" date="2015-05" db="EMBL/GenBank/DDBJ databases">
        <authorList>
            <consortium name="Pathogen Informatics"/>
        </authorList>
    </citation>
    <scope>NUCLEOTIDE SEQUENCE [LARGE SCALE GENOMIC DNA]</scope>
    <source>
        <strain evidence="4">L1-83</strain>
    </source>
</reference>
<reference evidence="1" key="2">
    <citation type="submission" date="2015-05" db="EMBL/GenBank/DDBJ databases">
        <authorList>
            <person name="Wang D.B."/>
            <person name="Wang M."/>
        </authorList>
    </citation>
    <scope>NUCLEOTIDE SEQUENCE [LARGE SCALE GENOMIC DNA]</scope>
    <source>
        <strain evidence="1">L1-83</strain>
    </source>
</reference>
<dbReference type="EMBL" id="QRTF01000055">
    <property type="protein sequence ID" value="RGQ44208.1"/>
    <property type="molecule type" value="Genomic_DNA"/>
</dbReference>
<sequence length="201" mass="22488">MQVNSSNGSLQQRIFSGTGSIGGVHLPDFNDKYVFSKKKSGISDEEYRKQIVAQAYKDFEKGTFQNKSDGFNKLMKNYTSEVSPDRKGIITSGLKAVSRNRHNVLKPIDFVATLLEGKVKYQKLPSGNSEYIEFYDKNGEMVATYSNNGWTMYTTNAEAARQTEMCMIYNEAWGNAKRGLPIVGGESVNEENLKSSFDVKA</sequence>
<reference evidence="5 6" key="3">
    <citation type="submission" date="2018-08" db="EMBL/GenBank/DDBJ databases">
        <title>A genome reference for cultivated species of the human gut microbiota.</title>
        <authorList>
            <person name="Zou Y."/>
            <person name="Xue W."/>
            <person name="Luo G."/>
        </authorList>
    </citation>
    <scope>NUCLEOTIDE SEQUENCE [LARGE SCALE GENOMIC DNA]</scope>
    <source>
        <strain evidence="2 5">AF28-15</strain>
        <strain evidence="3 6">AM27-11</strain>
    </source>
</reference>
<dbReference type="SUPFAM" id="SSF51206">
    <property type="entry name" value="cAMP-binding domain-like"/>
    <property type="match status" value="1"/>
</dbReference>
<evidence type="ECO:0000313" key="5">
    <source>
        <dbReference type="Proteomes" id="UP000283738"/>
    </source>
</evidence>
<evidence type="ECO:0000313" key="3">
    <source>
        <dbReference type="EMBL" id="RHE91885.1"/>
    </source>
</evidence>
<evidence type="ECO:0000313" key="1">
    <source>
        <dbReference type="EMBL" id="CRL35785.1"/>
    </source>
</evidence>
<evidence type="ECO:0000313" key="6">
    <source>
        <dbReference type="Proteomes" id="UP000286271"/>
    </source>
</evidence>
<name>A0A0M6WJH3_9FIRM</name>
<keyword evidence="4" id="KW-1185">Reference proteome</keyword>
<dbReference type="GeneID" id="75164401"/>
<protein>
    <submittedName>
        <fullName evidence="1">Uncharacterized protein</fullName>
    </submittedName>
</protein>
<dbReference type="EMBL" id="CVRS01000062">
    <property type="protein sequence ID" value="CRL35785.1"/>
    <property type="molecule type" value="Genomic_DNA"/>
</dbReference>
<proteinExistence type="predicted"/>
<dbReference type="RefSeq" id="WP_007889050.1">
    <property type="nucleotide sequence ID" value="NZ_CATYLF010000063.1"/>
</dbReference>
<evidence type="ECO:0000313" key="2">
    <source>
        <dbReference type="EMBL" id="RGQ44208.1"/>
    </source>
</evidence>
<dbReference type="AlphaFoldDB" id="A0A0M6WJH3"/>
<accession>A0A0M6WJH3</accession>
<dbReference type="InterPro" id="IPR018490">
    <property type="entry name" value="cNMP-bd_dom_sf"/>
</dbReference>
<dbReference type="Proteomes" id="UP000049828">
    <property type="component" value="Unassembled WGS sequence"/>
</dbReference>
<evidence type="ECO:0000313" key="4">
    <source>
        <dbReference type="Proteomes" id="UP000049828"/>
    </source>
</evidence>
<gene>
    <name evidence="3" type="ORF">DW707_16320</name>
    <name evidence="2" type="ORF">DWY96_16315</name>
    <name evidence="1" type="ORF">RIL183_17671</name>
</gene>
<dbReference type="Proteomes" id="UP000286271">
    <property type="component" value="Unassembled WGS sequence"/>
</dbReference>
<dbReference type="Proteomes" id="UP000283738">
    <property type="component" value="Unassembled WGS sequence"/>
</dbReference>
<dbReference type="STRING" id="360807.ERS852392_00757"/>